<dbReference type="SMART" id="SM00256">
    <property type="entry name" value="FBOX"/>
    <property type="match status" value="1"/>
</dbReference>
<dbReference type="AlphaFoldDB" id="A0A0C2S6J3"/>
<feature type="domain" description="F-box" evidence="2">
    <location>
        <begin position="12"/>
        <end position="58"/>
    </location>
</feature>
<dbReference type="InterPro" id="IPR036047">
    <property type="entry name" value="F-box-like_dom_sf"/>
</dbReference>
<accession>A0A0C2S6J3</accession>
<dbReference type="HOGENOM" id="CLU_007279_0_1_1"/>
<sequence>MFASTPAFQVPATIFRTLPRELVERILRLLDTRYVLTCKLVNREFNEIIQSSIFLQYVLACKAAGVIDNPRSSLSYAERLEALLKREDAWRMLKPVFETTIKVNHDPYVIYGLTEGVFVLDDRNLKDLHYCLLPSSPQDNPQWNRIQCHGAEEGIILKFAIAVYEHDLIIKIVSSDIGNQADTRYSLDLVLLKFSTGEYHPLARHPRIHVQRSPEARPRVKPGIVGDNFALIQHETTENPYSDLVFVSPEILLVLNPILWNFEVWHLPPSHPNPKPPVQILALQIPAISRDDYWLGNICFHGEPNPFLHSMPYFPPRPFFPSRENSIITTNLWLQSLQESRSDSSYTHIMPRRALLDTIQKWTSPSLCERIEDLPIWFTKEVTVHKIVDPDDGSVRLDAQSKLVSTVPHPRPPPRTPGSPTVPASPTSPTSHISADSGSSSISSGSSTTSSTTQYNFPQVQWADWGPPISRWFQENEERWIMGSTGQRYAFWVPNPRDRSKLTVSVADFNQHNVRRNTDVMARLRAGEGKNRGANDNKEQVEEEELERLDHEGVFSEDIYMGLKCVIYHAPDEYDFTMGLMDEQRLLGLNVNSSNVESVKVLHFG</sequence>
<dbReference type="OrthoDB" id="2745718at2759"/>
<feature type="region of interest" description="Disordered" evidence="1">
    <location>
        <begin position="404"/>
        <end position="453"/>
    </location>
</feature>
<evidence type="ECO:0000256" key="1">
    <source>
        <dbReference type="SAM" id="MobiDB-lite"/>
    </source>
</evidence>
<dbReference type="InterPro" id="IPR001810">
    <property type="entry name" value="F-box_dom"/>
</dbReference>
<keyword evidence="4" id="KW-1185">Reference proteome</keyword>
<dbReference type="Pfam" id="PF00646">
    <property type="entry name" value="F-box"/>
    <property type="match status" value="1"/>
</dbReference>
<dbReference type="Gene3D" id="1.20.1280.50">
    <property type="match status" value="1"/>
</dbReference>
<dbReference type="InParanoid" id="A0A0C2S6J3"/>
<evidence type="ECO:0000313" key="4">
    <source>
        <dbReference type="Proteomes" id="UP000054549"/>
    </source>
</evidence>
<dbReference type="PROSITE" id="PS50181">
    <property type="entry name" value="FBOX"/>
    <property type="match status" value="1"/>
</dbReference>
<feature type="compositionally biased region" description="Low complexity" evidence="1">
    <location>
        <begin position="418"/>
        <end position="453"/>
    </location>
</feature>
<name>A0A0C2S6J3_AMAMK</name>
<dbReference type="SUPFAM" id="SSF81383">
    <property type="entry name" value="F-box domain"/>
    <property type="match status" value="1"/>
</dbReference>
<dbReference type="Proteomes" id="UP000054549">
    <property type="component" value="Unassembled WGS sequence"/>
</dbReference>
<proteinExistence type="predicted"/>
<evidence type="ECO:0000259" key="2">
    <source>
        <dbReference type="PROSITE" id="PS50181"/>
    </source>
</evidence>
<gene>
    <name evidence="3" type="ORF">M378DRAFT_27594</name>
</gene>
<dbReference type="STRING" id="946122.A0A0C2S6J3"/>
<organism evidence="3 4">
    <name type="scientific">Amanita muscaria (strain Koide BX008)</name>
    <dbReference type="NCBI Taxonomy" id="946122"/>
    <lineage>
        <taxon>Eukaryota</taxon>
        <taxon>Fungi</taxon>
        <taxon>Dikarya</taxon>
        <taxon>Basidiomycota</taxon>
        <taxon>Agaricomycotina</taxon>
        <taxon>Agaricomycetes</taxon>
        <taxon>Agaricomycetidae</taxon>
        <taxon>Agaricales</taxon>
        <taxon>Pluteineae</taxon>
        <taxon>Amanitaceae</taxon>
        <taxon>Amanita</taxon>
    </lineage>
</organism>
<protein>
    <recommendedName>
        <fullName evidence="2">F-box domain-containing protein</fullName>
    </recommendedName>
</protein>
<dbReference type="EMBL" id="KN818340">
    <property type="protein sequence ID" value="KIL58365.1"/>
    <property type="molecule type" value="Genomic_DNA"/>
</dbReference>
<reference evidence="3 4" key="1">
    <citation type="submission" date="2014-04" db="EMBL/GenBank/DDBJ databases">
        <title>Evolutionary Origins and Diversification of the Mycorrhizal Mutualists.</title>
        <authorList>
            <consortium name="DOE Joint Genome Institute"/>
            <consortium name="Mycorrhizal Genomics Consortium"/>
            <person name="Kohler A."/>
            <person name="Kuo A."/>
            <person name="Nagy L.G."/>
            <person name="Floudas D."/>
            <person name="Copeland A."/>
            <person name="Barry K.W."/>
            <person name="Cichocki N."/>
            <person name="Veneault-Fourrey C."/>
            <person name="LaButti K."/>
            <person name="Lindquist E.A."/>
            <person name="Lipzen A."/>
            <person name="Lundell T."/>
            <person name="Morin E."/>
            <person name="Murat C."/>
            <person name="Riley R."/>
            <person name="Ohm R."/>
            <person name="Sun H."/>
            <person name="Tunlid A."/>
            <person name="Henrissat B."/>
            <person name="Grigoriev I.V."/>
            <person name="Hibbett D.S."/>
            <person name="Martin F."/>
        </authorList>
    </citation>
    <scope>NUCLEOTIDE SEQUENCE [LARGE SCALE GENOMIC DNA]</scope>
    <source>
        <strain evidence="3 4">Koide BX008</strain>
    </source>
</reference>
<evidence type="ECO:0000313" key="3">
    <source>
        <dbReference type="EMBL" id="KIL58365.1"/>
    </source>
</evidence>